<keyword evidence="4 8" id="KW-0812">Transmembrane</keyword>
<keyword evidence="6 8" id="KW-1133">Transmembrane helix</keyword>
<name>A0A2M7T8Y3_9ACTN</name>
<feature type="transmembrane region" description="Helical" evidence="8">
    <location>
        <begin position="91"/>
        <end position="114"/>
    </location>
</feature>
<keyword evidence="3" id="KW-0645">Protease</keyword>
<dbReference type="EMBL" id="PFNG01000089">
    <property type="protein sequence ID" value="PIZ40474.1"/>
    <property type="molecule type" value="Genomic_DNA"/>
</dbReference>
<dbReference type="GO" id="GO:0008233">
    <property type="term" value="F:peptidase activity"/>
    <property type="evidence" value="ECO:0007669"/>
    <property type="project" value="UniProtKB-KW"/>
</dbReference>
<comment type="subcellular location">
    <subcellularLocation>
        <location evidence="1">Cell membrane</location>
        <topology evidence="1">Multi-pass membrane protein</topology>
    </subcellularLocation>
</comment>
<evidence type="ECO:0000256" key="2">
    <source>
        <dbReference type="ARBA" id="ARBA00022475"/>
    </source>
</evidence>
<dbReference type="Pfam" id="PF09721">
    <property type="entry name" value="Exosortase_EpsH"/>
    <property type="match status" value="1"/>
</dbReference>
<proteinExistence type="predicted"/>
<sequence length="191" mass="21133">MGTVNIISKRFATDEHLKENLAIGVKFFLCALVGVLFVVIPNPVATASTGWIVKLTTLVATWFIKITGFAVKAGNLQGSSDDLIILPKKVLAVNLECTAIYLMIIFAAFVLAFPSDYKNKLIGLAAGIPLIFVANILRLFAIAIVATYSPNLFTSFHDYVWQTLFVVFIIVLWLIWIDKVVQREGQVSLRN</sequence>
<accession>A0A2M7T8Y3</accession>
<evidence type="ECO:0000256" key="4">
    <source>
        <dbReference type="ARBA" id="ARBA00022692"/>
    </source>
</evidence>
<feature type="transmembrane region" description="Helical" evidence="8">
    <location>
        <begin position="159"/>
        <end position="177"/>
    </location>
</feature>
<protein>
    <recommendedName>
        <fullName evidence="11">Exosortase H</fullName>
    </recommendedName>
</protein>
<organism evidence="9 10">
    <name type="scientific">Candidatus Aquicultor secundus</name>
    <dbReference type="NCBI Taxonomy" id="1973895"/>
    <lineage>
        <taxon>Bacteria</taxon>
        <taxon>Bacillati</taxon>
        <taxon>Actinomycetota</taxon>
        <taxon>Candidatus Aquicultoria</taxon>
        <taxon>Candidatus Aquicultorales</taxon>
        <taxon>Candidatus Aquicultoraceae</taxon>
        <taxon>Candidatus Aquicultor</taxon>
    </lineage>
</organism>
<dbReference type="Proteomes" id="UP000230956">
    <property type="component" value="Unassembled WGS sequence"/>
</dbReference>
<evidence type="ECO:0008006" key="11">
    <source>
        <dbReference type="Google" id="ProtNLM"/>
    </source>
</evidence>
<dbReference type="AlphaFoldDB" id="A0A2M7T8Y3"/>
<keyword evidence="5" id="KW-0378">Hydrolase</keyword>
<evidence type="ECO:0000256" key="5">
    <source>
        <dbReference type="ARBA" id="ARBA00022801"/>
    </source>
</evidence>
<evidence type="ECO:0000256" key="6">
    <source>
        <dbReference type="ARBA" id="ARBA00022989"/>
    </source>
</evidence>
<keyword evidence="7 8" id="KW-0472">Membrane</keyword>
<dbReference type="GO" id="GO:0006508">
    <property type="term" value="P:proteolysis"/>
    <property type="evidence" value="ECO:0007669"/>
    <property type="project" value="UniProtKB-KW"/>
</dbReference>
<reference evidence="10" key="1">
    <citation type="submission" date="2017-09" db="EMBL/GenBank/DDBJ databases">
        <title>Depth-based differentiation of microbial function through sediment-hosted aquifers and enrichment of novel symbionts in the deep terrestrial subsurface.</title>
        <authorList>
            <person name="Probst A.J."/>
            <person name="Ladd B."/>
            <person name="Jarett J.K."/>
            <person name="Geller-Mcgrath D.E."/>
            <person name="Sieber C.M.K."/>
            <person name="Emerson J.B."/>
            <person name="Anantharaman K."/>
            <person name="Thomas B.C."/>
            <person name="Malmstrom R."/>
            <person name="Stieglmeier M."/>
            <person name="Klingl A."/>
            <person name="Woyke T."/>
            <person name="Ryan C.M."/>
            <person name="Banfield J.F."/>
        </authorList>
    </citation>
    <scope>NUCLEOTIDE SEQUENCE [LARGE SCALE GENOMIC DNA]</scope>
</reference>
<evidence type="ECO:0000256" key="8">
    <source>
        <dbReference type="SAM" id="Phobius"/>
    </source>
</evidence>
<dbReference type="GO" id="GO:0005886">
    <property type="term" value="C:plasma membrane"/>
    <property type="evidence" value="ECO:0007669"/>
    <property type="project" value="UniProtKB-SubCell"/>
</dbReference>
<dbReference type="InterPro" id="IPR019127">
    <property type="entry name" value="Exosortase"/>
</dbReference>
<gene>
    <name evidence="9" type="ORF">COY37_03755</name>
</gene>
<feature type="transmembrane region" description="Helical" evidence="8">
    <location>
        <begin position="20"/>
        <end position="40"/>
    </location>
</feature>
<feature type="transmembrane region" description="Helical" evidence="8">
    <location>
        <begin position="121"/>
        <end position="147"/>
    </location>
</feature>
<evidence type="ECO:0000256" key="3">
    <source>
        <dbReference type="ARBA" id="ARBA00022670"/>
    </source>
</evidence>
<evidence type="ECO:0000313" key="9">
    <source>
        <dbReference type="EMBL" id="PIZ40474.1"/>
    </source>
</evidence>
<dbReference type="InterPro" id="IPR026392">
    <property type="entry name" value="Exo/Archaeosortase_dom"/>
</dbReference>
<feature type="transmembrane region" description="Helical" evidence="8">
    <location>
        <begin position="52"/>
        <end position="71"/>
    </location>
</feature>
<comment type="caution">
    <text evidence="9">The sequence shown here is derived from an EMBL/GenBank/DDBJ whole genome shotgun (WGS) entry which is preliminary data.</text>
</comment>
<evidence type="ECO:0000313" key="10">
    <source>
        <dbReference type="Proteomes" id="UP000230956"/>
    </source>
</evidence>
<dbReference type="NCBIfam" id="TIGR04178">
    <property type="entry name" value="exo_archaeo"/>
    <property type="match status" value="1"/>
</dbReference>
<evidence type="ECO:0000256" key="1">
    <source>
        <dbReference type="ARBA" id="ARBA00004651"/>
    </source>
</evidence>
<keyword evidence="2" id="KW-1003">Cell membrane</keyword>
<evidence type="ECO:0000256" key="7">
    <source>
        <dbReference type="ARBA" id="ARBA00023136"/>
    </source>
</evidence>